<accession>A0A518DTH3</accession>
<evidence type="ECO:0000256" key="4">
    <source>
        <dbReference type="ARBA" id="ARBA00022898"/>
    </source>
</evidence>
<evidence type="ECO:0000256" key="2">
    <source>
        <dbReference type="ARBA" id="ARBA00009533"/>
    </source>
</evidence>
<dbReference type="InterPro" id="IPR015424">
    <property type="entry name" value="PyrdxlP-dep_Trfase"/>
</dbReference>
<dbReference type="Proteomes" id="UP000317648">
    <property type="component" value="Chromosome"/>
</dbReference>
<keyword evidence="3" id="KW-0210">Decarboxylase</keyword>
<evidence type="ECO:0000256" key="3">
    <source>
        <dbReference type="ARBA" id="ARBA00022793"/>
    </source>
</evidence>
<keyword evidence="9" id="KW-1185">Reference proteome</keyword>
<evidence type="ECO:0000256" key="6">
    <source>
        <dbReference type="PIRSR" id="PIRSR602129-50"/>
    </source>
</evidence>
<dbReference type="SUPFAM" id="SSF53383">
    <property type="entry name" value="PLP-dependent transferases"/>
    <property type="match status" value="1"/>
</dbReference>
<organism evidence="8 9">
    <name type="scientific">Lignipirellula cremea</name>
    <dbReference type="NCBI Taxonomy" id="2528010"/>
    <lineage>
        <taxon>Bacteria</taxon>
        <taxon>Pseudomonadati</taxon>
        <taxon>Planctomycetota</taxon>
        <taxon>Planctomycetia</taxon>
        <taxon>Pirellulales</taxon>
        <taxon>Pirellulaceae</taxon>
        <taxon>Lignipirellula</taxon>
    </lineage>
</organism>
<gene>
    <name evidence="8" type="primary">ddc</name>
    <name evidence="8" type="ORF">Pla8534_29530</name>
</gene>
<dbReference type="Pfam" id="PF00282">
    <property type="entry name" value="Pyridoxal_deC"/>
    <property type="match status" value="1"/>
</dbReference>
<dbReference type="Gene3D" id="3.90.1150.10">
    <property type="entry name" value="Aspartate Aminotransferase, domain 1"/>
    <property type="match status" value="1"/>
</dbReference>
<dbReference type="EMBL" id="CP036433">
    <property type="protein sequence ID" value="QDU95141.1"/>
    <property type="molecule type" value="Genomic_DNA"/>
</dbReference>
<evidence type="ECO:0000313" key="9">
    <source>
        <dbReference type="Proteomes" id="UP000317648"/>
    </source>
</evidence>
<dbReference type="Gene3D" id="3.40.640.10">
    <property type="entry name" value="Type I PLP-dependent aspartate aminotransferase-like (Major domain)"/>
    <property type="match status" value="1"/>
</dbReference>
<comment type="cofactor">
    <cofactor evidence="1 6 7">
        <name>pyridoxal 5'-phosphate</name>
        <dbReference type="ChEBI" id="CHEBI:597326"/>
    </cofactor>
</comment>
<evidence type="ECO:0000313" key="8">
    <source>
        <dbReference type="EMBL" id="QDU95141.1"/>
    </source>
</evidence>
<dbReference type="GO" id="GO:0019752">
    <property type="term" value="P:carboxylic acid metabolic process"/>
    <property type="evidence" value="ECO:0007669"/>
    <property type="project" value="InterPro"/>
</dbReference>
<dbReference type="KEGG" id="lcre:Pla8534_29530"/>
<sequence length="555" mass="61244">MTMTAYRKLLLEIRKAFPPPVSDPMHDGYVVFSLLRALDQVDALKSDSPLLGRPIEPDFAKAALERLAESGETVEKVVPELVQYLEGMLIWGHPRAQVNVIANPSIAGIIGVVLPALFNPNLCSDESGRRFSEVEARVSAMTAALVGYDPEQAGGLFTFGGTGALLYGARIGMEKASPGSLQHGIREPAVILASEQSHYACRNIAGWMGLGYDQVIRVPSHADNAVDIRALTAAAEETVSQGKKIACIVATMGTTDAFGVDDLQAIRRMRDNLVERHGLDYIPHLHADAVIGWAWSVFDDYDFDANPMQFRGRTLRALANVQHRMRWLDLADSIGVDFHKTGYAPYVSTLFLLRSRDDFRYIVRERETMPYLFHSGGHHPGMYSLETTRSAAGPMSALAGLLLFGKQGFRAVLGNAVEMAEQLREQIGSRAELTVLNHLNSGPVTLFRAYPDDVDTFSVKEQEMTDPQFVEQVRFHNAFNRRIFHRVHAEALAGRGVAIGLTENYRHSAYGEPVVALKSYVLSPFADAEQMDSIIEHVLAARDYVLAEMATEQGE</sequence>
<keyword evidence="4 6" id="KW-0663">Pyridoxal phosphate</keyword>
<reference evidence="8 9" key="1">
    <citation type="submission" date="2019-02" db="EMBL/GenBank/DDBJ databases">
        <title>Deep-cultivation of Planctomycetes and their phenomic and genomic characterization uncovers novel biology.</title>
        <authorList>
            <person name="Wiegand S."/>
            <person name="Jogler M."/>
            <person name="Boedeker C."/>
            <person name="Pinto D."/>
            <person name="Vollmers J."/>
            <person name="Rivas-Marin E."/>
            <person name="Kohn T."/>
            <person name="Peeters S.H."/>
            <person name="Heuer A."/>
            <person name="Rast P."/>
            <person name="Oberbeckmann S."/>
            <person name="Bunk B."/>
            <person name="Jeske O."/>
            <person name="Meyerdierks A."/>
            <person name="Storesund J.E."/>
            <person name="Kallscheuer N."/>
            <person name="Luecker S."/>
            <person name="Lage O.M."/>
            <person name="Pohl T."/>
            <person name="Merkel B.J."/>
            <person name="Hornburger P."/>
            <person name="Mueller R.-W."/>
            <person name="Bruemmer F."/>
            <person name="Labrenz M."/>
            <person name="Spormann A.M."/>
            <person name="Op den Camp H."/>
            <person name="Overmann J."/>
            <person name="Amann R."/>
            <person name="Jetten M.S.M."/>
            <person name="Mascher T."/>
            <person name="Medema M.H."/>
            <person name="Devos D.P."/>
            <person name="Kaster A.-K."/>
            <person name="Ovreas L."/>
            <person name="Rohde M."/>
            <person name="Galperin M.Y."/>
            <person name="Jogler C."/>
        </authorList>
    </citation>
    <scope>NUCLEOTIDE SEQUENCE [LARGE SCALE GENOMIC DNA]</scope>
    <source>
        <strain evidence="8 9">Pla85_3_4</strain>
    </source>
</reference>
<proteinExistence type="inferred from homology"/>
<dbReference type="EC" id="4.1.1.86" evidence="8"/>
<dbReference type="InterPro" id="IPR015422">
    <property type="entry name" value="PyrdxlP-dep_Trfase_small"/>
</dbReference>
<name>A0A518DTH3_9BACT</name>
<dbReference type="PANTHER" id="PTHR45677">
    <property type="entry name" value="GLUTAMATE DECARBOXYLASE-RELATED"/>
    <property type="match status" value="1"/>
</dbReference>
<dbReference type="InterPro" id="IPR002129">
    <property type="entry name" value="PyrdxlP-dep_de-COase"/>
</dbReference>
<keyword evidence="5 7" id="KW-0456">Lyase</keyword>
<dbReference type="InterPro" id="IPR015421">
    <property type="entry name" value="PyrdxlP-dep_Trfase_major"/>
</dbReference>
<evidence type="ECO:0000256" key="1">
    <source>
        <dbReference type="ARBA" id="ARBA00001933"/>
    </source>
</evidence>
<evidence type="ECO:0000256" key="5">
    <source>
        <dbReference type="ARBA" id="ARBA00023239"/>
    </source>
</evidence>
<dbReference type="GO" id="GO:0033983">
    <property type="term" value="F:diaminobutyrate decarboxylase activity"/>
    <property type="evidence" value="ECO:0007669"/>
    <property type="project" value="UniProtKB-EC"/>
</dbReference>
<evidence type="ECO:0000256" key="7">
    <source>
        <dbReference type="RuleBase" id="RU000382"/>
    </source>
</evidence>
<feature type="modified residue" description="N6-(pyridoxal phosphate)lysine" evidence="6">
    <location>
        <position position="340"/>
    </location>
</feature>
<dbReference type="GO" id="GO:0030170">
    <property type="term" value="F:pyridoxal phosphate binding"/>
    <property type="evidence" value="ECO:0007669"/>
    <property type="project" value="InterPro"/>
</dbReference>
<comment type="similarity">
    <text evidence="2 7">Belongs to the group II decarboxylase family.</text>
</comment>
<dbReference type="GO" id="GO:0005737">
    <property type="term" value="C:cytoplasm"/>
    <property type="evidence" value="ECO:0007669"/>
    <property type="project" value="TreeGrafter"/>
</dbReference>
<dbReference type="AlphaFoldDB" id="A0A518DTH3"/>
<dbReference type="RefSeq" id="WP_197443285.1">
    <property type="nucleotide sequence ID" value="NZ_CP036433.1"/>
</dbReference>
<dbReference type="PANTHER" id="PTHR45677:SF8">
    <property type="entry name" value="CYSTEINE SULFINIC ACID DECARBOXYLASE"/>
    <property type="match status" value="1"/>
</dbReference>
<protein>
    <submittedName>
        <fullName evidence="8">L-2,4-diaminobutyrate decarboxylase</fullName>
        <ecNumber evidence="8">4.1.1.86</ecNumber>
    </submittedName>
</protein>